<accession>A0A838XWW7</accession>
<name>A0A838XWW7_9HYPH</name>
<dbReference type="AlphaFoldDB" id="A0A838XWW7"/>
<reference evidence="1 2" key="2">
    <citation type="submission" date="2020-08" db="EMBL/GenBank/DDBJ databases">
        <title>Stappia taiwanensis sp. nov., isolated from a coastal thermal spring.</title>
        <authorList>
            <person name="Kampfer P."/>
        </authorList>
    </citation>
    <scope>NUCLEOTIDE SEQUENCE [LARGE SCALE GENOMIC DNA]</scope>
    <source>
        <strain evidence="1 2">DSM 23284</strain>
    </source>
</reference>
<dbReference type="Proteomes" id="UP000559404">
    <property type="component" value="Unassembled WGS sequence"/>
</dbReference>
<sequence length="409" mass="44598">MSERFQPVETARVVLFDAPALAMDLDVDLARLAPPDRARFAEAMQGWLLREAAIVSQAQLAHDTVNAAITVGDRELEGFRPPRYGRACFRLVDDPVPGWARSGLSHLAGASVVEPRPNKVWLDIKGVGVGPGCTPQRRAYSNGLMSLSEAFEEYLWSRLVGAVFRHCEAPCASLPIYAIIDLGFAILDETGARLPAAVCVRRGHLRSWVSDLPIARSEEQRACLSVELMLRRFGLTSSADDPIRLDRRPDGVWLSDCPGLKAPAQVPEALLAGFEGRRFPIEVEGVNIQIARSGRSSGLEVVDFGHFKTRKRFERPLVSTVANWPGAFGGVIWPEDAGFPQPDPRLVPVGDCWGWSRHPERGEVRGTALLADRLAEKAQSTAGGGDALKAEVDALIDRAASGWKEEGGR</sequence>
<reference evidence="1 2" key="1">
    <citation type="submission" date="2020-07" db="EMBL/GenBank/DDBJ databases">
        <authorList>
            <person name="Li M."/>
        </authorList>
    </citation>
    <scope>NUCLEOTIDE SEQUENCE [LARGE SCALE GENOMIC DNA]</scope>
    <source>
        <strain evidence="1 2">DSM 23284</strain>
    </source>
</reference>
<evidence type="ECO:0000313" key="1">
    <source>
        <dbReference type="EMBL" id="MBA4613541.1"/>
    </source>
</evidence>
<dbReference type="EMBL" id="JACEON010000020">
    <property type="protein sequence ID" value="MBA4613541.1"/>
    <property type="molecule type" value="Genomic_DNA"/>
</dbReference>
<organism evidence="1 2">
    <name type="scientific">Stappia taiwanensis</name>
    <dbReference type="NCBI Taxonomy" id="992267"/>
    <lineage>
        <taxon>Bacteria</taxon>
        <taxon>Pseudomonadati</taxon>
        <taxon>Pseudomonadota</taxon>
        <taxon>Alphaproteobacteria</taxon>
        <taxon>Hyphomicrobiales</taxon>
        <taxon>Stappiaceae</taxon>
        <taxon>Stappia</taxon>
    </lineage>
</organism>
<evidence type="ECO:0000313" key="2">
    <source>
        <dbReference type="Proteomes" id="UP000559404"/>
    </source>
</evidence>
<gene>
    <name evidence="1" type="ORF">H1W37_17930</name>
</gene>
<proteinExistence type="predicted"/>
<dbReference type="RefSeq" id="WP_181761736.1">
    <property type="nucleotide sequence ID" value="NZ_BMCR01000004.1"/>
</dbReference>
<keyword evidence="2" id="KW-1185">Reference proteome</keyword>
<protein>
    <submittedName>
        <fullName evidence="1">Uncharacterized protein</fullName>
    </submittedName>
</protein>
<comment type="caution">
    <text evidence="1">The sequence shown here is derived from an EMBL/GenBank/DDBJ whole genome shotgun (WGS) entry which is preliminary data.</text>
</comment>